<evidence type="ECO:0000313" key="1">
    <source>
        <dbReference type="EMBL" id="BCD96239.1"/>
    </source>
</evidence>
<dbReference type="KEGG" id="marq:MARGE09_P0438"/>
<dbReference type="RefSeq" id="WP_236985745.1">
    <property type="nucleotide sequence ID" value="NZ_AP023086.1"/>
</dbReference>
<gene>
    <name evidence="1" type="ORF">MARGE09_P0438</name>
</gene>
<proteinExistence type="predicted"/>
<dbReference type="EMBL" id="AP023086">
    <property type="protein sequence ID" value="BCD96239.1"/>
    <property type="molecule type" value="Genomic_DNA"/>
</dbReference>
<name>A0AAN1WEQ2_9GAMM</name>
<organism evidence="1 2">
    <name type="scientific">Marinagarivorans cellulosilyticus</name>
    <dbReference type="NCBI Taxonomy" id="2721545"/>
    <lineage>
        <taxon>Bacteria</taxon>
        <taxon>Pseudomonadati</taxon>
        <taxon>Pseudomonadota</taxon>
        <taxon>Gammaproteobacteria</taxon>
        <taxon>Cellvibrionales</taxon>
        <taxon>Cellvibrionaceae</taxon>
        <taxon>Marinagarivorans</taxon>
    </lineage>
</organism>
<keyword evidence="2" id="KW-1185">Reference proteome</keyword>
<protein>
    <submittedName>
        <fullName evidence="1">Uncharacterized protein</fullName>
    </submittedName>
</protein>
<accession>A0AAN1WEQ2</accession>
<sequence length="300" mass="32093">MGLQPVASQSVVISYSGPSDFTAKHAAVIGDQSAAGNITHTRYDNTAIDVDYPTSFEMLAKGQEGEQVTVSLGDAFDVNAPIVAGYYMNTAYGVSLADETGLSTLYFEDMATAADTRLGAGKSFSFINNATSDSKLWGDGISQLNKATELGFSIEVKRNATVTADIVDLGQGALRLRQVGSELEASVRTGAGTAVVSLPMPLDEWMQAAVHYNCALTGVLDYSLKPKVQGGDDLEVCYAFDSAGVVRAIAELNKIDGDYFVDRQRARLIEEIKDEVSQLSDDELSEQINELLKKTGMAND</sequence>
<dbReference type="Proteomes" id="UP001320119">
    <property type="component" value="Chromosome"/>
</dbReference>
<reference evidence="1 2" key="1">
    <citation type="journal article" date="2022" name="IScience">
        <title>An ultrasensitive nanofiber-based assay for enzymatic hydrolysis and deep-sea microbial degradation of cellulose.</title>
        <authorList>
            <person name="Tsudome M."/>
            <person name="Tachioka M."/>
            <person name="Miyazaki M."/>
            <person name="Uchimura K."/>
            <person name="Tsuda M."/>
            <person name="Takaki Y."/>
            <person name="Deguchi S."/>
        </authorList>
    </citation>
    <scope>NUCLEOTIDE SEQUENCE [LARGE SCALE GENOMIC DNA]</scope>
    <source>
        <strain evidence="1 2">GE09</strain>
    </source>
</reference>
<dbReference type="AlphaFoldDB" id="A0AAN1WEQ2"/>
<evidence type="ECO:0000313" key="2">
    <source>
        <dbReference type="Proteomes" id="UP001320119"/>
    </source>
</evidence>